<accession>A0ABX1LTD0</accession>
<keyword evidence="2" id="KW-1185">Reference proteome</keyword>
<name>A0ABX1LTD0_9CYAN</name>
<comment type="caution">
    <text evidence="1">The sequence shown here is derived from an EMBL/GenBank/DDBJ whole genome shotgun (WGS) entry which is preliminary data.</text>
</comment>
<dbReference type="EMBL" id="JAAVJL010000001">
    <property type="protein sequence ID" value="NMF59418.1"/>
    <property type="molecule type" value="Genomic_DNA"/>
</dbReference>
<evidence type="ECO:0000313" key="2">
    <source>
        <dbReference type="Proteomes" id="UP000738376"/>
    </source>
</evidence>
<reference evidence="1 2" key="1">
    <citation type="submission" date="2020-03" db="EMBL/GenBank/DDBJ databases">
        <title>Draft Genome Sequence of 2-Methylisoborneol Producing Pseudanabaena yagii Strain GIHE-NHR1 Isolated from North Han River in South Korea.</title>
        <authorList>
            <person name="Jeong J."/>
        </authorList>
    </citation>
    <scope>NUCLEOTIDE SEQUENCE [LARGE SCALE GENOMIC DNA]</scope>
    <source>
        <strain evidence="1 2">GIHE-NHR1</strain>
    </source>
</reference>
<sequence>MPSNLIEAYKQGMRAYDQCHPQTVRSLWDAFRSELDEFYAEPSQDEAWDVLHSFGRLTWKLTGIPLFWLANPTVEKHGRRFAESGCIRSSRNCLGNCCQKDSNNVGVTFDEF</sequence>
<gene>
    <name evidence="1" type="ORF">HC246_15680</name>
</gene>
<protein>
    <submittedName>
        <fullName evidence="1">Uncharacterized protein</fullName>
    </submittedName>
</protein>
<dbReference type="RefSeq" id="WP_169364201.1">
    <property type="nucleotide sequence ID" value="NZ_JAAVJL010000001.1"/>
</dbReference>
<dbReference type="Proteomes" id="UP000738376">
    <property type="component" value="Unassembled WGS sequence"/>
</dbReference>
<proteinExistence type="predicted"/>
<organism evidence="1 2">
    <name type="scientific">Pseudanabaena yagii GIHE-NHR1</name>
    <dbReference type="NCBI Taxonomy" id="2722753"/>
    <lineage>
        <taxon>Bacteria</taxon>
        <taxon>Bacillati</taxon>
        <taxon>Cyanobacteriota</taxon>
        <taxon>Cyanophyceae</taxon>
        <taxon>Pseudanabaenales</taxon>
        <taxon>Pseudanabaenaceae</taxon>
        <taxon>Pseudanabaena</taxon>
        <taxon>Pseudanabaena yagii</taxon>
    </lineage>
</organism>
<evidence type="ECO:0000313" key="1">
    <source>
        <dbReference type="EMBL" id="NMF59418.1"/>
    </source>
</evidence>